<dbReference type="InterPro" id="IPR036049">
    <property type="entry name" value="Ribosomal_uL29_sf"/>
</dbReference>
<evidence type="ECO:0000313" key="6">
    <source>
        <dbReference type="EMBL" id="MBJ7594896.1"/>
    </source>
</evidence>
<dbReference type="HAMAP" id="MF_00374">
    <property type="entry name" value="Ribosomal_uL29"/>
    <property type="match status" value="1"/>
</dbReference>
<feature type="non-terminal residue" evidence="6">
    <location>
        <position position="75"/>
    </location>
</feature>
<dbReference type="EMBL" id="JAEKNS010000086">
    <property type="protein sequence ID" value="MBJ7594896.1"/>
    <property type="molecule type" value="Genomic_DNA"/>
</dbReference>
<gene>
    <name evidence="6" type="ORF">JF886_08540</name>
</gene>
<dbReference type="NCBIfam" id="TIGR00012">
    <property type="entry name" value="L29"/>
    <property type="match status" value="1"/>
</dbReference>
<organism evidence="6 7">
    <name type="scientific">Candidatus Aeolococcus gillhamiae</name>
    <dbReference type="NCBI Taxonomy" id="3127015"/>
    <lineage>
        <taxon>Bacteria</taxon>
        <taxon>Bacillati</taxon>
        <taxon>Candidatus Dormiibacterota</taxon>
        <taxon>Candidatus Dormibacteria</taxon>
        <taxon>Candidatus Aeolococcales</taxon>
        <taxon>Candidatus Aeolococcaceae</taxon>
        <taxon>Candidatus Aeolococcus</taxon>
    </lineage>
</organism>
<comment type="caution">
    <text evidence="6">The sequence shown here is derived from an EMBL/GenBank/DDBJ whole genome shotgun (WGS) entry which is preliminary data.</text>
</comment>
<evidence type="ECO:0000256" key="4">
    <source>
        <dbReference type="ARBA" id="ARBA00035204"/>
    </source>
</evidence>
<dbReference type="SUPFAM" id="SSF46561">
    <property type="entry name" value="Ribosomal protein L29 (L29p)"/>
    <property type="match status" value="1"/>
</dbReference>
<accession>A0A934JSK1</accession>
<dbReference type="InterPro" id="IPR001854">
    <property type="entry name" value="Ribosomal_uL29"/>
</dbReference>
<dbReference type="AlphaFoldDB" id="A0A934JSK1"/>
<dbReference type="RefSeq" id="WP_337311500.1">
    <property type="nucleotide sequence ID" value="NZ_JAEKNS010000086.1"/>
</dbReference>
<dbReference type="Proteomes" id="UP000606991">
    <property type="component" value="Unassembled WGS sequence"/>
</dbReference>
<sequence>MTARAIALDNLRALSGDELAAHLREQRGQLFQVRLQQTIGQVENHRQIRAIRKELARTMTVQVEIRLAAERGEPA</sequence>
<dbReference type="GO" id="GO:0005840">
    <property type="term" value="C:ribosome"/>
    <property type="evidence" value="ECO:0007669"/>
    <property type="project" value="UniProtKB-KW"/>
</dbReference>
<evidence type="ECO:0000313" key="7">
    <source>
        <dbReference type="Proteomes" id="UP000606991"/>
    </source>
</evidence>
<evidence type="ECO:0000256" key="1">
    <source>
        <dbReference type="ARBA" id="ARBA00009254"/>
    </source>
</evidence>
<proteinExistence type="inferred from homology"/>
<evidence type="ECO:0000256" key="3">
    <source>
        <dbReference type="ARBA" id="ARBA00023274"/>
    </source>
</evidence>
<keyword evidence="2 6" id="KW-0689">Ribosomal protein</keyword>
<dbReference type="GO" id="GO:0006412">
    <property type="term" value="P:translation"/>
    <property type="evidence" value="ECO:0007669"/>
    <property type="project" value="InterPro"/>
</dbReference>
<dbReference type="GO" id="GO:1990904">
    <property type="term" value="C:ribonucleoprotein complex"/>
    <property type="evidence" value="ECO:0007669"/>
    <property type="project" value="UniProtKB-KW"/>
</dbReference>
<dbReference type="Gene3D" id="1.10.287.310">
    <property type="match status" value="1"/>
</dbReference>
<evidence type="ECO:0000256" key="5">
    <source>
        <dbReference type="ARBA" id="ARBA00035476"/>
    </source>
</evidence>
<dbReference type="Pfam" id="PF00831">
    <property type="entry name" value="Ribosomal_L29"/>
    <property type="match status" value="1"/>
</dbReference>
<evidence type="ECO:0000256" key="2">
    <source>
        <dbReference type="ARBA" id="ARBA00022980"/>
    </source>
</evidence>
<comment type="similarity">
    <text evidence="1">Belongs to the universal ribosomal protein uL29 family.</text>
</comment>
<name>A0A934JSK1_9BACT</name>
<protein>
    <recommendedName>
        <fullName evidence="4">Large ribosomal subunit protein uL29</fullName>
    </recommendedName>
    <alternativeName>
        <fullName evidence="5">50S ribosomal protein L29</fullName>
    </alternativeName>
</protein>
<reference evidence="6 7" key="1">
    <citation type="submission" date="2020-10" db="EMBL/GenBank/DDBJ databases">
        <title>Ca. Dormibacterota MAGs.</title>
        <authorList>
            <person name="Montgomery K."/>
        </authorList>
    </citation>
    <scope>NUCLEOTIDE SEQUENCE [LARGE SCALE GENOMIC DNA]</scope>
    <source>
        <strain evidence="6">SC8812_S17_18</strain>
    </source>
</reference>
<keyword evidence="3" id="KW-0687">Ribonucleoprotein</keyword>
<dbReference type="GO" id="GO:0003735">
    <property type="term" value="F:structural constituent of ribosome"/>
    <property type="evidence" value="ECO:0007669"/>
    <property type="project" value="InterPro"/>
</dbReference>